<dbReference type="InterPro" id="IPR004482">
    <property type="entry name" value="Mg_chelat-rel"/>
</dbReference>
<dbReference type="Pfam" id="PF01078">
    <property type="entry name" value="Mg_chelatase"/>
    <property type="match status" value="1"/>
</dbReference>
<dbReference type="InterPro" id="IPR025158">
    <property type="entry name" value="Mg_chelat-rel_C"/>
</dbReference>
<evidence type="ECO:0000256" key="1">
    <source>
        <dbReference type="ARBA" id="ARBA00022741"/>
    </source>
</evidence>
<dbReference type="InterPro" id="IPR000523">
    <property type="entry name" value="Mg_chelatse_chII-like_cat_dom"/>
</dbReference>
<dbReference type="PRINTS" id="PR01657">
    <property type="entry name" value="MCMFAMILY"/>
</dbReference>
<dbReference type="PANTHER" id="PTHR32039">
    <property type="entry name" value="MAGNESIUM-CHELATASE SUBUNIT CHLI"/>
    <property type="match status" value="1"/>
</dbReference>
<evidence type="ECO:0000259" key="3">
    <source>
        <dbReference type="PROSITE" id="PS50051"/>
    </source>
</evidence>
<gene>
    <name evidence="4" type="ORF">IAA08_00475</name>
</gene>
<proteinExistence type="predicted"/>
<dbReference type="InterPro" id="IPR020568">
    <property type="entry name" value="Ribosomal_Su5_D2-typ_SF"/>
</dbReference>
<evidence type="ECO:0000313" key="5">
    <source>
        <dbReference type="Proteomes" id="UP000824024"/>
    </source>
</evidence>
<dbReference type="InterPro" id="IPR014721">
    <property type="entry name" value="Ribsml_uS5_D2-typ_fold_subgr"/>
</dbReference>
<protein>
    <submittedName>
        <fullName evidence="4">YifB family Mg chelatase-like AAA ATPase</fullName>
    </submittedName>
</protein>
<dbReference type="PROSITE" id="PS50051">
    <property type="entry name" value="MCM_2"/>
    <property type="match status" value="1"/>
</dbReference>
<feature type="domain" description="MCM C-terminal AAA(+) ATPase" evidence="3">
    <location>
        <begin position="226"/>
        <end position="326"/>
    </location>
</feature>
<accession>A0A9D2D0N8</accession>
<dbReference type="InterPro" id="IPR027417">
    <property type="entry name" value="P-loop_NTPase"/>
</dbReference>
<dbReference type="Pfam" id="PF13335">
    <property type="entry name" value="Mg_chelatase_C"/>
    <property type="match status" value="1"/>
</dbReference>
<dbReference type="Gene3D" id="3.30.230.10">
    <property type="match status" value="1"/>
</dbReference>
<dbReference type="Pfam" id="PF13541">
    <property type="entry name" value="ChlI"/>
    <property type="match status" value="1"/>
</dbReference>
<dbReference type="NCBIfam" id="TIGR00368">
    <property type="entry name" value="YifB family Mg chelatase-like AAA ATPase"/>
    <property type="match status" value="1"/>
</dbReference>
<comment type="caution">
    <text evidence="4">The sequence shown here is derived from an EMBL/GenBank/DDBJ whole genome shotgun (WGS) entry which is preliminary data.</text>
</comment>
<reference evidence="4" key="1">
    <citation type="journal article" date="2021" name="PeerJ">
        <title>Extensive microbial diversity within the chicken gut microbiome revealed by metagenomics and culture.</title>
        <authorList>
            <person name="Gilroy R."/>
            <person name="Ravi A."/>
            <person name="Getino M."/>
            <person name="Pursley I."/>
            <person name="Horton D.L."/>
            <person name="Alikhan N.F."/>
            <person name="Baker D."/>
            <person name="Gharbi K."/>
            <person name="Hall N."/>
            <person name="Watson M."/>
            <person name="Adriaenssens E.M."/>
            <person name="Foster-Nyarko E."/>
            <person name="Jarju S."/>
            <person name="Secka A."/>
            <person name="Antonio M."/>
            <person name="Oren A."/>
            <person name="Chaudhuri R.R."/>
            <person name="La Ragione R."/>
            <person name="Hildebrand F."/>
            <person name="Pallen M.J."/>
        </authorList>
    </citation>
    <scope>NUCLEOTIDE SEQUENCE</scope>
    <source>
        <strain evidence="4">CHK192-9172</strain>
    </source>
</reference>
<dbReference type="InterPro" id="IPR045006">
    <property type="entry name" value="CHLI-like"/>
</dbReference>
<dbReference type="Proteomes" id="UP000824024">
    <property type="component" value="Unassembled WGS sequence"/>
</dbReference>
<dbReference type="InterPro" id="IPR001208">
    <property type="entry name" value="MCM_dom"/>
</dbReference>
<dbReference type="GO" id="GO:0005524">
    <property type="term" value="F:ATP binding"/>
    <property type="evidence" value="ECO:0007669"/>
    <property type="project" value="UniProtKB-KW"/>
</dbReference>
<dbReference type="EMBL" id="DXCH01000012">
    <property type="protein sequence ID" value="HIZ06392.1"/>
    <property type="molecule type" value="Genomic_DNA"/>
</dbReference>
<reference evidence="4" key="2">
    <citation type="submission" date="2021-04" db="EMBL/GenBank/DDBJ databases">
        <authorList>
            <person name="Gilroy R."/>
        </authorList>
    </citation>
    <scope>NUCLEOTIDE SEQUENCE</scope>
    <source>
        <strain evidence="4">CHK192-9172</strain>
    </source>
</reference>
<keyword evidence="1" id="KW-0547">Nucleotide-binding</keyword>
<evidence type="ECO:0000256" key="2">
    <source>
        <dbReference type="ARBA" id="ARBA00022840"/>
    </source>
</evidence>
<keyword evidence="2" id="KW-0067">ATP-binding</keyword>
<dbReference type="SUPFAM" id="SSF52540">
    <property type="entry name" value="P-loop containing nucleoside triphosphate hydrolases"/>
    <property type="match status" value="1"/>
</dbReference>
<dbReference type="PANTHER" id="PTHR32039:SF7">
    <property type="entry name" value="COMPETENCE PROTEIN COMM"/>
    <property type="match status" value="1"/>
</dbReference>
<dbReference type="Gene3D" id="3.40.50.300">
    <property type="entry name" value="P-loop containing nucleotide triphosphate hydrolases"/>
    <property type="match status" value="1"/>
</dbReference>
<dbReference type="AlphaFoldDB" id="A0A9D2D0N8"/>
<dbReference type="SUPFAM" id="SSF54211">
    <property type="entry name" value="Ribosomal protein S5 domain 2-like"/>
    <property type="match status" value="1"/>
</dbReference>
<dbReference type="GO" id="GO:0003677">
    <property type="term" value="F:DNA binding"/>
    <property type="evidence" value="ECO:0007669"/>
    <property type="project" value="InterPro"/>
</dbReference>
<evidence type="ECO:0000313" key="4">
    <source>
        <dbReference type="EMBL" id="HIZ06392.1"/>
    </source>
</evidence>
<feature type="non-terminal residue" evidence="4">
    <location>
        <position position="1"/>
    </location>
</feature>
<sequence length="447" mass="50660">VNFTPADIRKSGSWFDLPVAAAVLCAMGMIPKEALNRACLVGEIGLNGEVLPVRGILSAAVMAREQGEKYLFVPEKNKSEGGILEGLTVIPVGTLKEFVALCREGKPEKHGYRETVNPKPGRISGDFSEIRGQNMAKRASEIAVSGMHNLLMIGPPGSGKTMLAERMPGIMPEMNFDEMLELTQIYSVCGRLEGKDIWKRERPFVAPHHTITPQALCGGGKNPMPGALSMAHKGIFFMDEFPEFPKEVIEMLRQPMEEKTIRLMRLGGSYEYPCDCLFLAAMNPCRCGYFPDLKRCRCTPASVASYLNKISQPILDRFELSVEMKDLSFQELRRQEKAETSGEIRKRVEEVHRLQRERFKDRQIYFNGQMSASDMEKYCETDREGKEFLEELYQDRAFSARRYYKMLKTARTIADMGGSEKIRCCHLEEAAAFKAIDKRYWEVWNGI</sequence>
<name>A0A9D2D0N8_9FIRM</name>
<organism evidence="4 5">
    <name type="scientific">Candidatus Eubacterium avistercoris</name>
    <dbReference type="NCBI Taxonomy" id="2838567"/>
    <lineage>
        <taxon>Bacteria</taxon>
        <taxon>Bacillati</taxon>
        <taxon>Bacillota</taxon>
        <taxon>Clostridia</taxon>
        <taxon>Eubacteriales</taxon>
        <taxon>Eubacteriaceae</taxon>
        <taxon>Eubacterium</taxon>
    </lineage>
</organism>